<feature type="compositionally biased region" description="Basic residues" evidence="1">
    <location>
        <begin position="57"/>
        <end position="76"/>
    </location>
</feature>
<feature type="compositionally biased region" description="Basic and acidic residues" evidence="1">
    <location>
        <begin position="12"/>
        <end position="22"/>
    </location>
</feature>
<dbReference type="RefSeq" id="WP_118886443.1">
    <property type="nucleotide sequence ID" value="NZ_CP032100.1"/>
</dbReference>
<dbReference type="AlphaFoldDB" id="A0AAD0SQS4"/>
<dbReference type="EMBL" id="CP032100">
    <property type="protein sequence ID" value="AXX89919.1"/>
    <property type="molecule type" value="Genomic_DNA"/>
</dbReference>
<gene>
    <name evidence="2" type="ORF">ASUIS_1437</name>
</gene>
<protein>
    <submittedName>
        <fullName evidence="2">Uncharacterized protein</fullName>
    </submittedName>
</protein>
<proteinExistence type="predicted"/>
<feature type="region of interest" description="Disordered" evidence="1">
    <location>
        <begin position="54"/>
        <end position="76"/>
    </location>
</feature>
<accession>A0AAD0SQS4</accession>
<organism evidence="2 3">
    <name type="scientific">Arcobacter suis CECT 7833</name>
    <dbReference type="NCBI Taxonomy" id="663365"/>
    <lineage>
        <taxon>Bacteria</taxon>
        <taxon>Pseudomonadati</taxon>
        <taxon>Campylobacterota</taxon>
        <taxon>Epsilonproteobacteria</taxon>
        <taxon>Campylobacterales</taxon>
        <taxon>Arcobacteraceae</taxon>
        <taxon>Arcobacter</taxon>
    </lineage>
</organism>
<evidence type="ECO:0000256" key="1">
    <source>
        <dbReference type="SAM" id="MobiDB-lite"/>
    </source>
</evidence>
<dbReference type="Proteomes" id="UP000263040">
    <property type="component" value="Chromosome"/>
</dbReference>
<keyword evidence="3" id="KW-1185">Reference proteome</keyword>
<name>A0AAD0SQS4_9BACT</name>
<feature type="region of interest" description="Disordered" evidence="1">
    <location>
        <begin position="1"/>
        <end position="22"/>
    </location>
</feature>
<evidence type="ECO:0000313" key="3">
    <source>
        <dbReference type="Proteomes" id="UP000263040"/>
    </source>
</evidence>
<feature type="compositionally biased region" description="Polar residues" evidence="1">
    <location>
        <begin position="1"/>
        <end position="11"/>
    </location>
</feature>
<dbReference type="KEGG" id="asui:ASUIS_1437"/>
<reference evidence="2 3" key="1">
    <citation type="submission" date="2018-08" db="EMBL/GenBank/DDBJ databases">
        <title>Complete genome of the Arcobacter suis type strain LMG 26152.</title>
        <authorList>
            <person name="Miller W.G."/>
            <person name="Yee E."/>
            <person name="Bono J.L."/>
        </authorList>
    </citation>
    <scope>NUCLEOTIDE SEQUENCE [LARGE SCALE GENOMIC DNA]</scope>
    <source>
        <strain evidence="2 3">CECT 7833</strain>
    </source>
</reference>
<sequence>MGRANNSSVDTTKGDRLAKKMNEKRNILKAGFAPDAADKKEQIINARKAANLEAEKAKKKKNAKLAKAAKKKNKKK</sequence>
<evidence type="ECO:0000313" key="2">
    <source>
        <dbReference type="EMBL" id="AXX89919.1"/>
    </source>
</evidence>